<evidence type="ECO:0000256" key="1">
    <source>
        <dbReference type="ARBA" id="ARBA00004611"/>
    </source>
</evidence>
<organism evidence="10 11">
    <name type="scientific">Stegodyphus mimosarum</name>
    <name type="common">African social velvet spider</name>
    <dbReference type="NCBI Taxonomy" id="407821"/>
    <lineage>
        <taxon>Eukaryota</taxon>
        <taxon>Metazoa</taxon>
        <taxon>Ecdysozoa</taxon>
        <taxon>Arthropoda</taxon>
        <taxon>Chelicerata</taxon>
        <taxon>Arachnida</taxon>
        <taxon>Araneae</taxon>
        <taxon>Araneomorphae</taxon>
        <taxon>Entelegynae</taxon>
        <taxon>Eresoidea</taxon>
        <taxon>Eresidae</taxon>
        <taxon>Stegodyphus</taxon>
    </lineage>
</organism>
<feature type="non-terminal residue" evidence="10">
    <location>
        <position position="195"/>
    </location>
</feature>
<dbReference type="GO" id="GO:0005929">
    <property type="term" value="C:cilium"/>
    <property type="evidence" value="ECO:0007669"/>
    <property type="project" value="TreeGrafter"/>
</dbReference>
<dbReference type="PANTHER" id="PTHR21648:SF0">
    <property type="entry name" value="RADIAL SPOKE HEAD PROTEIN 3 HOMOLOG"/>
    <property type="match status" value="1"/>
</dbReference>
<reference evidence="10 11" key="1">
    <citation type="submission" date="2013-11" db="EMBL/GenBank/DDBJ databases">
        <title>Genome sequencing of Stegodyphus mimosarum.</title>
        <authorList>
            <person name="Bechsgaard J."/>
        </authorList>
    </citation>
    <scope>NUCLEOTIDE SEQUENCE [LARGE SCALE GENOMIC DNA]</scope>
</reference>
<keyword evidence="6" id="KW-0969">Cilium</keyword>
<keyword evidence="9" id="KW-0175">Coiled coil</keyword>
<dbReference type="PANTHER" id="PTHR21648">
    <property type="entry name" value="FLAGELLAR RADIAL SPOKE PROTEIN 3"/>
    <property type="match status" value="1"/>
</dbReference>
<proteinExistence type="inferred from homology"/>
<dbReference type="Proteomes" id="UP000054359">
    <property type="component" value="Unassembled WGS sequence"/>
</dbReference>
<dbReference type="InterPro" id="IPR009290">
    <property type="entry name" value="Radial_spoke_3"/>
</dbReference>
<dbReference type="EMBL" id="KK118463">
    <property type="protein sequence ID" value="KFM73010.1"/>
    <property type="molecule type" value="Genomic_DNA"/>
</dbReference>
<feature type="coiled-coil region" evidence="9">
    <location>
        <begin position="13"/>
        <end position="57"/>
    </location>
</feature>
<evidence type="ECO:0000256" key="9">
    <source>
        <dbReference type="SAM" id="Coils"/>
    </source>
</evidence>
<dbReference type="AlphaFoldDB" id="A0A087U6M1"/>
<sequence length="195" mass="22395">MAEEELAILADMQMDFEARRNAEVAEMKRLEEQERRLFEERQRRLKEQEEAIQLEDEVAQKIAACIFSQNYLTELVPQVYKKLEADGYFETEDPDIKEVEEDFWPWLMNEVDSEIATLEASCKLLDTMLEDAVVEVSETSVIYPVVPDTYPEETQVPSTTDLDLQDLKISSEDIESKIAVIGSDLSGASTDEDEK</sequence>
<keyword evidence="11" id="KW-1185">Reference proteome</keyword>
<evidence type="ECO:0000256" key="3">
    <source>
        <dbReference type="ARBA" id="ARBA00022490"/>
    </source>
</evidence>
<dbReference type="STRING" id="407821.A0A087U6M1"/>
<dbReference type="Pfam" id="PF06098">
    <property type="entry name" value="Radial_spoke_3"/>
    <property type="match status" value="1"/>
</dbReference>
<protein>
    <submittedName>
        <fullName evidence="10">Flagellar radial spoke protein 3</fullName>
    </submittedName>
</protein>
<evidence type="ECO:0000256" key="6">
    <source>
        <dbReference type="ARBA" id="ARBA00023069"/>
    </source>
</evidence>
<name>A0A087U6M1_STEMI</name>
<keyword evidence="7" id="KW-0206">Cytoskeleton</keyword>
<comment type="subcellular location">
    <subcellularLocation>
        <location evidence="1">Cytoplasm</location>
        <location evidence="1">Cytoskeleton</location>
        <location evidence="1">Flagellum axoneme</location>
    </subcellularLocation>
</comment>
<gene>
    <name evidence="10" type="ORF">X975_03268</name>
</gene>
<keyword evidence="5 10" id="KW-0282">Flagellum</keyword>
<evidence type="ECO:0000313" key="11">
    <source>
        <dbReference type="Proteomes" id="UP000054359"/>
    </source>
</evidence>
<comment type="similarity">
    <text evidence="2">Belongs to the flagellar radial spoke RSP3 family.</text>
</comment>
<evidence type="ECO:0000256" key="7">
    <source>
        <dbReference type="ARBA" id="ARBA00023212"/>
    </source>
</evidence>
<keyword evidence="4" id="KW-0597">Phosphoprotein</keyword>
<keyword evidence="8" id="KW-0966">Cell projection</keyword>
<evidence type="ECO:0000313" key="10">
    <source>
        <dbReference type="EMBL" id="KFM73010.1"/>
    </source>
</evidence>
<dbReference type="OrthoDB" id="313308at2759"/>
<evidence type="ECO:0000256" key="2">
    <source>
        <dbReference type="ARBA" id="ARBA00006737"/>
    </source>
</evidence>
<evidence type="ECO:0000256" key="5">
    <source>
        <dbReference type="ARBA" id="ARBA00022846"/>
    </source>
</evidence>
<evidence type="ECO:0000256" key="8">
    <source>
        <dbReference type="ARBA" id="ARBA00023273"/>
    </source>
</evidence>
<evidence type="ECO:0000256" key="4">
    <source>
        <dbReference type="ARBA" id="ARBA00022553"/>
    </source>
</evidence>
<keyword evidence="3" id="KW-0963">Cytoplasm</keyword>
<accession>A0A087U6M1</accession>